<evidence type="ECO:0000313" key="2">
    <source>
        <dbReference type="Proteomes" id="UP000830835"/>
    </source>
</evidence>
<name>A0ABT0CAM0_THEVL</name>
<keyword evidence="2" id="KW-1185">Reference proteome</keyword>
<dbReference type="InterPro" id="IPR036396">
    <property type="entry name" value="Cyt_P450_sf"/>
</dbReference>
<gene>
    <name evidence="1" type="ORF">JX360_07845</name>
</gene>
<dbReference type="EMBL" id="JAFIRA010000016">
    <property type="protein sequence ID" value="MCJ2542818.1"/>
    <property type="molecule type" value="Genomic_DNA"/>
</dbReference>
<dbReference type="Proteomes" id="UP000830835">
    <property type="component" value="Unassembled WGS sequence"/>
</dbReference>
<reference evidence="1" key="1">
    <citation type="submission" date="2021-02" db="EMBL/GenBank/DDBJ databases">
        <title>The CRISPR/cas machinery reduction and long-range gene transfer in the hot spring cyanobacterium Synechococcus.</title>
        <authorList>
            <person name="Dvorak P."/>
            <person name="Jahodarova E."/>
            <person name="Hasler P."/>
            <person name="Poulickova A."/>
        </authorList>
    </citation>
    <scope>NUCLEOTIDE SEQUENCE</scope>
    <source>
        <strain evidence="1">Rupite</strain>
    </source>
</reference>
<protein>
    <submittedName>
        <fullName evidence="1">Uncharacterized protein</fullName>
    </submittedName>
</protein>
<organism evidence="1 2">
    <name type="scientific">Thermostichus vulcanus str. 'Rupite'</name>
    <dbReference type="NCBI Taxonomy" id="2813851"/>
    <lineage>
        <taxon>Bacteria</taxon>
        <taxon>Bacillati</taxon>
        <taxon>Cyanobacteriota</taxon>
        <taxon>Cyanophyceae</taxon>
        <taxon>Thermostichales</taxon>
        <taxon>Thermostichaceae</taxon>
        <taxon>Thermostichus</taxon>
    </lineage>
</organism>
<sequence length="114" mass="13225">MGNLTEVYGSANRLSGYLSFHENFGKIVQIFWLWKQQISVASYAMAHHILQARASHYQKYHPNALTFFTDGGHFTFDVFFLDVVILALSRLTQHYCHAHCDRLDHGWSFVFSLV</sequence>
<dbReference type="SUPFAM" id="SSF48264">
    <property type="entry name" value="Cytochrome P450"/>
    <property type="match status" value="1"/>
</dbReference>
<comment type="caution">
    <text evidence="1">The sequence shown here is derived from an EMBL/GenBank/DDBJ whole genome shotgun (WGS) entry which is preliminary data.</text>
</comment>
<evidence type="ECO:0000313" key="1">
    <source>
        <dbReference type="EMBL" id="MCJ2542818.1"/>
    </source>
</evidence>
<proteinExistence type="predicted"/>
<dbReference type="Gene3D" id="1.10.630.10">
    <property type="entry name" value="Cytochrome P450"/>
    <property type="match status" value="1"/>
</dbReference>
<accession>A0ABT0CAM0</accession>